<evidence type="ECO:0000313" key="1">
    <source>
        <dbReference type="EMBL" id="EGI67833.1"/>
    </source>
</evidence>
<evidence type="ECO:0000313" key="2">
    <source>
        <dbReference type="Proteomes" id="UP000007755"/>
    </source>
</evidence>
<sequence>MMWKSISFLGHAREERFTFEHLRCGEETRWRPRTWGDMAIRAVRVAAGSQHVVIEWYIFKGMEMTMQLKRLTTTIINHTNVKRFSVEFIIAYVERNYYFIPPLRQLLRNGLHFEFQITLRDC</sequence>
<dbReference type="AlphaFoldDB" id="F4WDA6"/>
<accession>F4WDA6</accession>
<gene>
    <name evidence="1" type="ORF">G5I_03559</name>
</gene>
<dbReference type="InParanoid" id="F4WDA6"/>
<organism evidence="2">
    <name type="scientific">Acromyrmex echinatior</name>
    <name type="common">Panamanian leafcutter ant</name>
    <name type="synonym">Acromyrmex octospinosus echinatior</name>
    <dbReference type="NCBI Taxonomy" id="103372"/>
    <lineage>
        <taxon>Eukaryota</taxon>
        <taxon>Metazoa</taxon>
        <taxon>Ecdysozoa</taxon>
        <taxon>Arthropoda</taxon>
        <taxon>Hexapoda</taxon>
        <taxon>Insecta</taxon>
        <taxon>Pterygota</taxon>
        <taxon>Neoptera</taxon>
        <taxon>Endopterygota</taxon>
        <taxon>Hymenoptera</taxon>
        <taxon>Apocrita</taxon>
        <taxon>Aculeata</taxon>
        <taxon>Formicoidea</taxon>
        <taxon>Formicidae</taxon>
        <taxon>Myrmicinae</taxon>
        <taxon>Acromyrmex</taxon>
    </lineage>
</organism>
<dbReference type="EMBL" id="GL888086">
    <property type="protein sequence ID" value="EGI67833.1"/>
    <property type="molecule type" value="Genomic_DNA"/>
</dbReference>
<name>F4WDA6_ACREC</name>
<reference evidence="1" key="1">
    <citation type="submission" date="2011-02" db="EMBL/GenBank/DDBJ databases">
        <title>The genome of the leaf-cutting ant Acromyrmex echinatior suggests key adaptations to social evolution and fungus farming.</title>
        <authorList>
            <person name="Nygaard S."/>
            <person name="Zhang G."/>
        </authorList>
    </citation>
    <scope>NUCLEOTIDE SEQUENCE</scope>
</reference>
<keyword evidence="2" id="KW-1185">Reference proteome</keyword>
<dbReference type="Proteomes" id="UP000007755">
    <property type="component" value="Unassembled WGS sequence"/>
</dbReference>
<proteinExistence type="predicted"/>
<protein>
    <submittedName>
        <fullName evidence="1">Uncharacterized protein</fullName>
    </submittedName>
</protein>